<dbReference type="Proteomes" id="UP001595696">
    <property type="component" value="Unassembled WGS sequence"/>
</dbReference>
<dbReference type="EMBL" id="JBHSAX010000023">
    <property type="protein sequence ID" value="MFC3965898.1"/>
    <property type="molecule type" value="Genomic_DNA"/>
</dbReference>
<reference evidence="3" key="1">
    <citation type="journal article" date="2019" name="Int. J. Syst. Evol. Microbiol.">
        <title>The Global Catalogue of Microorganisms (GCM) 10K type strain sequencing project: providing services to taxonomists for standard genome sequencing and annotation.</title>
        <authorList>
            <consortium name="The Broad Institute Genomics Platform"/>
            <consortium name="The Broad Institute Genome Sequencing Center for Infectious Disease"/>
            <person name="Wu L."/>
            <person name="Ma J."/>
        </authorList>
    </citation>
    <scope>NUCLEOTIDE SEQUENCE [LARGE SCALE GENOMIC DNA]</scope>
    <source>
        <strain evidence="3">CGMCC 4.7330</strain>
    </source>
</reference>
<sequence>MDRVTERLFKDWVVNSSLDSLDESESFEYFVNFIVLSRQHEQQFSVDDYSCGADGTIGVDGFAISVNGELIPGMTELEDALNGKSAFDSTITLIQAKRTGGFNLGDLSVFADTAVALLCDDEPPHPGLAEAHRMLQVLFDHSPRFRSNPVCKLFYVTTGAWKEQIAFQRKIKDTQERLESTNLISRADFHVWGAKQIQDSWRSIDSATEVTFQFDQKTTLPDMSGIREAYIGVLSASEFVKLIVDEDGDIRKALFFDNVRDFQGDNDVNLDIGRTLLSGEASHFCVLNNGVTTVAGDLKVTGNRFTLRDFQIVNGCQTSHILHRFRDRLEGVYVPFRLIVSEDDDVTNSITKATNKQSQVTAENLLALAEVQKRIEAYFSSYGENDAHRIYYERRSKQWAGSAQVRGTWRVITLRNLMQSFSSLYLRIPHTAARYYGDLRRGPVRMYLRTRITLHITTAQHTPFVKWTISSAVER</sequence>
<feature type="domain" description="Abortive phage infection protein C-terminal" evidence="1">
    <location>
        <begin position="255"/>
        <end position="435"/>
    </location>
</feature>
<comment type="caution">
    <text evidence="2">The sequence shown here is derived from an EMBL/GenBank/DDBJ whole genome shotgun (WGS) entry which is preliminary data.</text>
</comment>
<evidence type="ECO:0000313" key="3">
    <source>
        <dbReference type="Proteomes" id="UP001595696"/>
    </source>
</evidence>
<dbReference type="InterPro" id="IPR018891">
    <property type="entry name" value="AIPR_C"/>
</dbReference>
<evidence type="ECO:0000313" key="2">
    <source>
        <dbReference type="EMBL" id="MFC3965898.1"/>
    </source>
</evidence>
<accession>A0ABV8E1A2</accession>
<organism evidence="2 3">
    <name type="scientific">Nocardia jiangsuensis</name>
    <dbReference type="NCBI Taxonomy" id="1691563"/>
    <lineage>
        <taxon>Bacteria</taxon>
        <taxon>Bacillati</taxon>
        <taxon>Actinomycetota</taxon>
        <taxon>Actinomycetes</taxon>
        <taxon>Mycobacteriales</taxon>
        <taxon>Nocardiaceae</taxon>
        <taxon>Nocardia</taxon>
    </lineage>
</organism>
<evidence type="ECO:0000259" key="1">
    <source>
        <dbReference type="Pfam" id="PF10592"/>
    </source>
</evidence>
<name>A0ABV8E1A2_9NOCA</name>
<proteinExistence type="predicted"/>
<keyword evidence="3" id="KW-1185">Reference proteome</keyword>
<protein>
    <submittedName>
        <fullName evidence="2">AIPR family protein</fullName>
    </submittedName>
</protein>
<gene>
    <name evidence="2" type="ORF">ACFO0B_28240</name>
</gene>
<dbReference type="RefSeq" id="WP_378616152.1">
    <property type="nucleotide sequence ID" value="NZ_JBHSAX010000023.1"/>
</dbReference>
<dbReference type="Pfam" id="PF10592">
    <property type="entry name" value="AIPR"/>
    <property type="match status" value="1"/>
</dbReference>